<name>V4L3X0_EUTSA</name>
<reference evidence="3 4" key="1">
    <citation type="journal article" date="2013" name="Front. Plant Sci.">
        <title>The Reference Genome of the Halophytic Plant Eutrema salsugineum.</title>
        <authorList>
            <person name="Yang R."/>
            <person name="Jarvis D.E."/>
            <person name="Chen H."/>
            <person name="Beilstein M.A."/>
            <person name="Grimwood J."/>
            <person name="Jenkins J."/>
            <person name="Shu S."/>
            <person name="Prochnik S."/>
            <person name="Xin M."/>
            <person name="Ma C."/>
            <person name="Schmutz J."/>
            <person name="Wing R.A."/>
            <person name="Mitchell-Olds T."/>
            <person name="Schumaker K.S."/>
            <person name="Wang X."/>
        </authorList>
    </citation>
    <scope>NUCLEOTIDE SEQUENCE [LARGE SCALE GENOMIC DNA]</scope>
</reference>
<dbReference type="EMBL" id="KI517537">
    <property type="protein sequence ID" value="ESQ38369.1"/>
    <property type="molecule type" value="Genomic_DNA"/>
</dbReference>
<sequence>MAGWSSFNISSCSYTDVEVEVFDECEDRLKRLFDQALLIFLEEEGNNRPLPAILGEGETVDLFKLFVLVREREGFDSVSRKGLWESVAEKLGLDCSVSPSLRLIYSKYLDQMEKWAVEKSRIVNWDNRDGKRKGCYGGLLHELEDGFKGLLENGKCRKRNRAMAISCDHVEESCSKFNGPRKRFTECGFKDDEEVGMSCVVISDDDSEEEGLDFSSEKQETLSGMLKWLTSVARCPHNPSIGVIPHWSKWKEYTGDECWIQVTRAKKALLVQRDNAEFRFQNSSLLGHQTMHPSMYEDDRKSTGRLRYSVRRSQSSKPHSSSYCNGRLVSLTKSGSSHYREVITACGSTTSERTDLVAGTSGATDLQVYSNAITETNKPENPRKYVAVGRHFQARVDEWSGSGLDSDTKWLGTRIWPLENEEALDHTLGNDLIGKGRPDCCSCDIHLSGSVECIRFHIAEKRMELKRDLGDVFFHWRFNQMGEEVSLRWTEREEKRFKEMFVSDSQSFWENAAKCFRGKKREQLVNYYFNVFLINRRRYQNRVTPRRIDSDDEEAFGSVGNSFGRAAVTSFGSDIMICSQNSQCNDFD</sequence>
<dbReference type="InterPro" id="IPR036431">
    <property type="entry name" value="ARID_dom_sf"/>
</dbReference>
<dbReference type="Proteomes" id="UP000030689">
    <property type="component" value="Unassembled WGS sequence"/>
</dbReference>
<dbReference type="PANTHER" id="PTHR46410">
    <property type="entry name" value="AT-RICH INTERACTIVE DOMAIN-CONTAINING PROTEIN 2"/>
    <property type="match status" value="1"/>
</dbReference>
<dbReference type="eggNOG" id="ENOG502QVAG">
    <property type="taxonomic scope" value="Eukaryota"/>
</dbReference>
<accession>V4L3X0</accession>
<dbReference type="GO" id="GO:0003677">
    <property type="term" value="F:DNA binding"/>
    <property type="evidence" value="ECO:0007669"/>
    <property type="project" value="InterPro"/>
</dbReference>
<evidence type="ECO:0000313" key="4">
    <source>
        <dbReference type="Proteomes" id="UP000030689"/>
    </source>
</evidence>
<dbReference type="InterPro" id="IPR001606">
    <property type="entry name" value="ARID_dom"/>
</dbReference>
<proteinExistence type="predicted"/>
<dbReference type="PANTHER" id="PTHR46410:SF18">
    <property type="entry name" value="AT-RICH INTERACTIVE DOMAIN-CONTAINING PROTEIN 2"/>
    <property type="match status" value="1"/>
</dbReference>
<dbReference type="Pfam" id="PF01388">
    <property type="entry name" value="ARID"/>
    <property type="match status" value="1"/>
</dbReference>
<feature type="compositionally biased region" description="Low complexity" evidence="1">
    <location>
        <begin position="311"/>
        <end position="322"/>
    </location>
</feature>
<dbReference type="KEGG" id="eus:EUTSA_v10028531mg"/>
<dbReference type="GO" id="GO:0000118">
    <property type="term" value="C:histone deacetylase complex"/>
    <property type="evidence" value="ECO:0007669"/>
    <property type="project" value="EnsemblPlants"/>
</dbReference>
<evidence type="ECO:0000256" key="1">
    <source>
        <dbReference type="SAM" id="MobiDB-lite"/>
    </source>
</evidence>
<dbReference type="InterPro" id="IPR001005">
    <property type="entry name" value="SANT/Myb"/>
</dbReference>
<gene>
    <name evidence="3" type="ORF">EUTSA_v10028531mg</name>
</gene>
<feature type="region of interest" description="Disordered" evidence="1">
    <location>
        <begin position="294"/>
        <end position="322"/>
    </location>
</feature>
<dbReference type="SUPFAM" id="SSF46774">
    <property type="entry name" value="ARID-like"/>
    <property type="match status" value="1"/>
</dbReference>
<dbReference type="CDD" id="cd16100">
    <property type="entry name" value="ARID"/>
    <property type="match status" value="1"/>
</dbReference>
<dbReference type="Gene3D" id="1.10.150.60">
    <property type="entry name" value="ARID DNA-binding domain"/>
    <property type="match status" value="1"/>
</dbReference>
<dbReference type="PROSITE" id="PS51011">
    <property type="entry name" value="ARID"/>
    <property type="match status" value="1"/>
</dbReference>
<feature type="domain" description="ARID" evidence="2">
    <location>
        <begin position="27"/>
        <end position="117"/>
    </location>
</feature>
<protein>
    <recommendedName>
        <fullName evidence="2">ARID domain-containing protein</fullName>
    </recommendedName>
</protein>
<evidence type="ECO:0000259" key="2">
    <source>
        <dbReference type="PROSITE" id="PS51011"/>
    </source>
</evidence>
<dbReference type="AlphaFoldDB" id="V4L3X0"/>
<organism evidence="3 4">
    <name type="scientific">Eutrema salsugineum</name>
    <name type="common">Saltwater cress</name>
    <name type="synonym">Sisymbrium salsugineum</name>
    <dbReference type="NCBI Taxonomy" id="72664"/>
    <lineage>
        <taxon>Eukaryota</taxon>
        <taxon>Viridiplantae</taxon>
        <taxon>Streptophyta</taxon>
        <taxon>Embryophyta</taxon>
        <taxon>Tracheophyta</taxon>
        <taxon>Spermatophyta</taxon>
        <taxon>Magnoliopsida</taxon>
        <taxon>eudicotyledons</taxon>
        <taxon>Gunneridae</taxon>
        <taxon>Pentapetalae</taxon>
        <taxon>rosids</taxon>
        <taxon>malvids</taxon>
        <taxon>Brassicales</taxon>
        <taxon>Brassicaceae</taxon>
        <taxon>Eutremeae</taxon>
        <taxon>Eutrema</taxon>
    </lineage>
</organism>
<evidence type="ECO:0000313" key="3">
    <source>
        <dbReference type="EMBL" id="ESQ38369.1"/>
    </source>
</evidence>
<dbReference type="Gramene" id="ESQ38369">
    <property type="protein sequence ID" value="ESQ38369"/>
    <property type="gene ID" value="EUTSA_v10028531mg"/>
</dbReference>
<dbReference type="SMART" id="SM01014">
    <property type="entry name" value="ARID"/>
    <property type="match status" value="1"/>
</dbReference>
<keyword evidence="4" id="KW-1185">Reference proteome</keyword>
<dbReference type="CDD" id="cd00167">
    <property type="entry name" value="SANT"/>
    <property type="match status" value="1"/>
</dbReference>
<dbReference type="OrthoDB" id="1938591at2759"/>
<dbReference type="OMA" id="ECWIQVT"/>
<dbReference type="SMART" id="SM00501">
    <property type="entry name" value="BRIGHT"/>
    <property type="match status" value="1"/>
</dbReference>
<dbReference type="STRING" id="72664.V4L3X0"/>